<dbReference type="InterPro" id="IPR032466">
    <property type="entry name" value="Metal_Hydrolase"/>
</dbReference>
<dbReference type="AlphaFoldDB" id="A2F104"/>
<keyword evidence="2" id="KW-0479">Metal-binding</keyword>
<keyword evidence="4" id="KW-1185">Reference proteome</keyword>
<gene>
    <name evidence="3" type="ORF">TVAG_230160</name>
</gene>
<accession>A2F104</accession>
<feature type="binding site" evidence="2">
    <location>
        <position position="10"/>
    </location>
    <ligand>
        <name>a divalent metal cation</name>
        <dbReference type="ChEBI" id="CHEBI:60240"/>
        <label>1</label>
    </ligand>
</feature>
<dbReference type="PROSITE" id="PS01090">
    <property type="entry name" value="TATD_2"/>
    <property type="match status" value="1"/>
</dbReference>
<feature type="binding site" evidence="2">
    <location>
        <position position="213"/>
    </location>
    <ligand>
        <name>a divalent metal cation</name>
        <dbReference type="ChEBI" id="CHEBI:60240"/>
        <label>1</label>
    </ligand>
</feature>
<sequence length="264" mass="30704">MAQHLYVDCHCHLDSIWEKLGKNLDDSFDEWTASWPEGFDGCLCAFSEDFEKTMKFVGRNHPKIFGALGQHPHGASNYNEEYEAKLIELLKHPQVRALGEIGLDYHYTLSPVDVQKRVFERQCTLAVERQLPITIHTREAEDDTWDIIKRCLPKDQRFHIHCYTDSWQWAEKVLKEFPNAYFGFTGCLTFKKSKEVQDVCSKVPLDRMLSETDGPYMAPEPFRGKASMPGYIPQIIKKMAQLHNVSEDVAYTTLRENARKMYNF</sequence>
<dbReference type="FunCoup" id="A2F104">
    <property type="interactions" value="257"/>
</dbReference>
<dbReference type="eggNOG" id="KOG3020">
    <property type="taxonomic scope" value="Eukaryota"/>
</dbReference>
<evidence type="ECO:0000256" key="1">
    <source>
        <dbReference type="ARBA" id="ARBA00022801"/>
    </source>
</evidence>
<dbReference type="PIRSF" id="PIRSF005902">
    <property type="entry name" value="DNase_TatD"/>
    <property type="match status" value="1"/>
</dbReference>
<dbReference type="InParanoid" id="A2F104"/>
<dbReference type="OrthoDB" id="6079689at2759"/>
<dbReference type="RefSeq" id="XP_001330247.1">
    <property type="nucleotide sequence ID" value="XM_001330212.1"/>
</dbReference>
<proteinExistence type="predicted"/>
<reference evidence="3" key="2">
    <citation type="journal article" date="2007" name="Science">
        <title>Draft genome sequence of the sexually transmitted pathogen Trichomonas vaginalis.</title>
        <authorList>
            <person name="Carlton J.M."/>
            <person name="Hirt R.P."/>
            <person name="Silva J.C."/>
            <person name="Delcher A.L."/>
            <person name="Schatz M."/>
            <person name="Zhao Q."/>
            <person name="Wortman J.R."/>
            <person name="Bidwell S.L."/>
            <person name="Alsmark U.C.M."/>
            <person name="Besteiro S."/>
            <person name="Sicheritz-Ponten T."/>
            <person name="Noel C.J."/>
            <person name="Dacks J.B."/>
            <person name="Foster P.G."/>
            <person name="Simillion C."/>
            <person name="Van de Peer Y."/>
            <person name="Miranda-Saavedra D."/>
            <person name="Barton G.J."/>
            <person name="Westrop G.D."/>
            <person name="Mueller S."/>
            <person name="Dessi D."/>
            <person name="Fiori P.L."/>
            <person name="Ren Q."/>
            <person name="Paulsen I."/>
            <person name="Zhang H."/>
            <person name="Bastida-Corcuera F.D."/>
            <person name="Simoes-Barbosa A."/>
            <person name="Brown M.T."/>
            <person name="Hayes R.D."/>
            <person name="Mukherjee M."/>
            <person name="Okumura C.Y."/>
            <person name="Schneider R."/>
            <person name="Smith A.J."/>
            <person name="Vanacova S."/>
            <person name="Villalvazo M."/>
            <person name="Haas B.J."/>
            <person name="Pertea M."/>
            <person name="Feldblyum T.V."/>
            <person name="Utterback T.R."/>
            <person name="Shu C.L."/>
            <person name="Osoegawa K."/>
            <person name="de Jong P.J."/>
            <person name="Hrdy I."/>
            <person name="Horvathova L."/>
            <person name="Zubacova Z."/>
            <person name="Dolezal P."/>
            <person name="Malik S.B."/>
            <person name="Logsdon J.M. Jr."/>
            <person name="Henze K."/>
            <person name="Gupta A."/>
            <person name="Wang C.C."/>
            <person name="Dunne R.L."/>
            <person name="Upcroft J.A."/>
            <person name="Upcroft P."/>
            <person name="White O."/>
            <person name="Salzberg S.L."/>
            <person name="Tang P."/>
            <person name="Chiu C.-H."/>
            <person name="Lee Y.-S."/>
            <person name="Embley T.M."/>
            <person name="Coombs G.H."/>
            <person name="Mottram J.C."/>
            <person name="Tachezy J."/>
            <person name="Fraser-Liggett C.M."/>
            <person name="Johnson P.J."/>
        </authorList>
    </citation>
    <scope>NUCLEOTIDE SEQUENCE [LARGE SCALE GENOMIC DNA]</scope>
    <source>
        <strain evidence="3">G3</strain>
    </source>
</reference>
<dbReference type="KEGG" id="tva:4759238"/>
<protein>
    <submittedName>
        <fullName evidence="3">Hydrolase, TatD family protein</fullName>
    </submittedName>
</protein>
<dbReference type="PANTHER" id="PTHR46363:SF1">
    <property type="entry name" value="DEOXYRIBONUCLEASE TATDN2-RELATED"/>
    <property type="match status" value="1"/>
</dbReference>
<evidence type="ECO:0000313" key="4">
    <source>
        <dbReference type="Proteomes" id="UP000001542"/>
    </source>
</evidence>
<evidence type="ECO:0000256" key="2">
    <source>
        <dbReference type="PIRSR" id="PIRSR005902-1"/>
    </source>
</evidence>
<dbReference type="Pfam" id="PF01026">
    <property type="entry name" value="TatD_DNase"/>
    <property type="match status" value="1"/>
</dbReference>
<dbReference type="InterPro" id="IPR001130">
    <property type="entry name" value="TatD-like"/>
</dbReference>
<dbReference type="GO" id="GO:0016788">
    <property type="term" value="F:hydrolase activity, acting on ester bonds"/>
    <property type="evidence" value="ECO:0007669"/>
    <property type="project" value="InterPro"/>
</dbReference>
<dbReference type="SMR" id="A2F104"/>
<organism evidence="3 4">
    <name type="scientific">Trichomonas vaginalis (strain ATCC PRA-98 / G3)</name>
    <dbReference type="NCBI Taxonomy" id="412133"/>
    <lineage>
        <taxon>Eukaryota</taxon>
        <taxon>Metamonada</taxon>
        <taxon>Parabasalia</taxon>
        <taxon>Trichomonadida</taxon>
        <taxon>Trichomonadidae</taxon>
        <taxon>Trichomonas</taxon>
    </lineage>
</organism>
<feature type="binding site" evidence="2">
    <location>
        <position position="161"/>
    </location>
    <ligand>
        <name>a divalent metal cation</name>
        <dbReference type="ChEBI" id="CHEBI:60240"/>
        <label>2</label>
    </ligand>
</feature>
<keyword evidence="1 3" id="KW-0378">Hydrolase</keyword>
<evidence type="ECO:0000313" key="3">
    <source>
        <dbReference type="EMBL" id="EAY01412.1"/>
    </source>
</evidence>
<dbReference type="EMBL" id="DS113568">
    <property type="protein sequence ID" value="EAY01412.1"/>
    <property type="molecule type" value="Genomic_DNA"/>
</dbReference>
<dbReference type="Gene3D" id="3.20.20.140">
    <property type="entry name" value="Metal-dependent hydrolases"/>
    <property type="match status" value="1"/>
</dbReference>
<dbReference type="STRING" id="5722.A2F104"/>
<dbReference type="PANTHER" id="PTHR46363">
    <property type="entry name" value="DEOXYRIBONUCLEASE TATDN2-RELATED"/>
    <property type="match status" value="1"/>
</dbReference>
<dbReference type="SUPFAM" id="SSF51556">
    <property type="entry name" value="Metallo-dependent hydrolases"/>
    <property type="match status" value="1"/>
</dbReference>
<dbReference type="GO" id="GO:0046872">
    <property type="term" value="F:metal ion binding"/>
    <property type="evidence" value="ECO:0007669"/>
    <property type="project" value="UniProtKB-KW"/>
</dbReference>
<dbReference type="InterPro" id="IPR018228">
    <property type="entry name" value="DNase_TatD-rel_CS"/>
</dbReference>
<feature type="binding site" evidence="2">
    <location>
        <position position="12"/>
    </location>
    <ligand>
        <name>a divalent metal cation</name>
        <dbReference type="ChEBI" id="CHEBI:60240"/>
        <label>1</label>
    </ligand>
</feature>
<feature type="binding site" evidence="2">
    <location>
        <position position="136"/>
    </location>
    <ligand>
        <name>a divalent metal cation</name>
        <dbReference type="ChEBI" id="CHEBI:60240"/>
        <label>2</label>
    </ligand>
</feature>
<dbReference type="Proteomes" id="UP000001542">
    <property type="component" value="Unassembled WGS sequence"/>
</dbReference>
<dbReference type="VEuPathDB" id="TrichDB:TVAGG3_0324150"/>
<dbReference type="VEuPathDB" id="TrichDB:TVAG_230160"/>
<dbReference type="OMA" id="VRIAHEC"/>
<dbReference type="FunFam" id="3.20.20.140:FF:000027">
    <property type="entry name" value="putative deoxyribonuclease TATDN2"/>
    <property type="match status" value="1"/>
</dbReference>
<name>A2F104_TRIV3</name>
<dbReference type="CDD" id="cd01310">
    <property type="entry name" value="TatD_DNAse"/>
    <property type="match status" value="1"/>
</dbReference>
<reference evidence="3" key="1">
    <citation type="submission" date="2006-10" db="EMBL/GenBank/DDBJ databases">
        <authorList>
            <person name="Amadeo P."/>
            <person name="Zhao Q."/>
            <person name="Wortman J."/>
            <person name="Fraser-Liggett C."/>
            <person name="Carlton J."/>
        </authorList>
    </citation>
    <scope>NUCLEOTIDE SEQUENCE</scope>
    <source>
        <strain evidence="3">G3</strain>
    </source>
</reference>
<feature type="binding site" evidence="2">
    <location>
        <position position="100"/>
    </location>
    <ligand>
        <name>a divalent metal cation</name>
        <dbReference type="ChEBI" id="CHEBI:60240"/>
        <label>1</label>
    </ligand>
</feature>